<feature type="transmembrane region" description="Helical" evidence="5">
    <location>
        <begin position="21"/>
        <end position="42"/>
    </location>
</feature>
<feature type="transmembrane region" description="Helical" evidence="5">
    <location>
        <begin position="138"/>
        <end position="157"/>
    </location>
</feature>
<evidence type="ECO:0000256" key="5">
    <source>
        <dbReference type="SAM" id="Phobius"/>
    </source>
</evidence>
<keyword evidence="4 5" id="KW-0472">Membrane</keyword>
<dbReference type="Proteomes" id="UP001143480">
    <property type="component" value="Unassembled WGS sequence"/>
</dbReference>
<dbReference type="PANTHER" id="PTHR42770:SF16">
    <property type="entry name" value="AMINO ACID PERMEASE"/>
    <property type="match status" value="1"/>
</dbReference>
<dbReference type="PANTHER" id="PTHR42770">
    <property type="entry name" value="AMINO ACID TRANSPORTER-RELATED"/>
    <property type="match status" value="1"/>
</dbReference>
<feature type="transmembrane region" description="Helical" evidence="5">
    <location>
        <begin position="421"/>
        <end position="440"/>
    </location>
</feature>
<feature type="transmembrane region" description="Helical" evidence="5">
    <location>
        <begin position="373"/>
        <end position="400"/>
    </location>
</feature>
<accession>A0A9W6KMC7</accession>
<reference evidence="7" key="1">
    <citation type="journal article" date="2014" name="Int. J. Syst. Evol. Microbiol.">
        <title>Complete genome sequence of Corynebacterium casei LMG S-19264T (=DSM 44701T), isolated from a smear-ripened cheese.</title>
        <authorList>
            <consortium name="US DOE Joint Genome Institute (JGI-PGF)"/>
            <person name="Walter F."/>
            <person name="Albersmeier A."/>
            <person name="Kalinowski J."/>
            <person name="Ruckert C."/>
        </authorList>
    </citation>
    <scope>NUCLEOTIDE SEQUENCE</scope>
    <source>
        <strain evidence="7">VKM Ac-1321</strain>
    </source>
</reference>
<evidence type="ECO:0000256" key="1">
    <source>
        <dbReference type="ARBA" id="ARBA00004141"/>
    </source>
</evidence>
<dbReference type="RefSeq" id="WP_261961869.1">
    <property type="nucleotide sequence ID" value="NZ_BSFP01000048.1"/>
</dbReference>
<evidence type="ECO:0000259" key="6">
    <source>
        <dbReference type="Pfam" id="PF00324"/>
    </source>
</evidence>
<evidence type="ECO:0000256" key="2">
    <source>
        <dbReference type="ARBA" id="ARBA00022692"/>
    </source>
</evidence>
<feature type="transmembrane region" description="Helical" evidence="5">
    <location>
        <begin position="297"/>
        <end position="316"/>
    </location>
</feature>
<feature type="transmembrane region" description="Helical" evidence="5">
    <location>
        <begin position="204"/>
        <end position="221"/>
    </location>
</feature>
<name>A0A9W6KMC7_9ACTN</name>
<feature type="transmembrane region" description="Helical" evidence="5">
    <location>
        <begin position="242"/>
        <end position="264"/>
    </location>
</feature>
<feature type="transmembrane region" description="Helical" evidence="5">
    <location>
        <begin position="54"/>
        <end position="76"/>
    </location>
</feature>
<keyword evidence="3 5" id="KW-1133">Transmembrane helix</keyword>
<feature type="transmembrane region" description="Helical" evidence="5">
    <location>
        <begin position="460"/>
        <end position="479"/>
    </location>
</feature>
<keyword evidence="2 5" id="KW-0812">Transmembrane</keyword>
<feature type="transmembrane region" description="Helical" evidence="5">
    <location>
        <begin position="349"/>
        <end position="367"/>
    </location>
</feature>
<dbReference type="InterPro" id="IPR050367">
    <property type="entry name" value="APC_superfamily"/>
</dbReference>
<organism evidence="7 8">
    <name type="scientific">Dactylosporangium matsuzakiense</name>
    <dbReference type="NCBI Taxonomy" id="53360"/>
    <lineage>
        <taxon>Bacteria</taxon>
        <taxon>Bacillati</taxon>
        <taxon>Actinomycetota</taxon>
        <taxon>Actinomycetes</taxon>
        <taxon>Micromonosporales</taxon>
        <taxon>Micromonosporaceae</taxon>
        <taxon>Dactylosporangium</taxon>
    </lineage>
</organism>
<dbReference type="GO" id="GO:0055085">
    <property type="term" value="P:transmembrane transport"/>
    <property type="evidence" value="ECO:0007669"/>
    <property type="project" value="InterPro"/>
</dbReference>
<feature type="domain" description="Amino acid permease/ SLC12A" evidence="6">
    <location>
        <begin position="24"/>
        <end position="397"/>
    </location>
</feature>
<dbReference type="Pfam" id="PF00324">
    <property type="entry name" value="AA_permease"/>
    <property type="match status" value="1"/>
</dbReference>
<protein>
    <submittedName>
        <fullName evidence="7">Amino acid permease</fullName>
    </submittedName>
</protein>
<proteinExistence type="predicted"/>
<comment type="caution">
    <text evidence="7">The sequence shown here is derived from an EMBL/GenBank/DDBJ whole genome shotgun (WGS) entry which is preliminary data.</text>
</comment>
<evidence type="ECO:0000256" key="4">
    <source>
        <dbReference type="ARBA" id="ARBA00023136"/>
    </source>
</evidence>
<dbReference type="EMBL" id="BSFP01000048">
    <property type="protein sequence ID" value="GLL04697.1"/>
    <property type="molecule type" value="Genomic_DNA"/>
</dbReference>
<reference evidence="7" key="2">
    <citation type="submission" date="2023-01" db="EMBL/GenBank/DDBJ databases">
        <authorList>
            <person name="Sun Q."/>
            <person name="Evtushenko L."/>
        </authorList>
    </citation>
    <scope>NUCLEOTIDE SEQUENCE</scope>
    <source>
        <strain evidence="7">VKM Ac-1321</strain>
    </source>
</reference>
<sequence>MSVTAPPGRVQTALASNKLGALDLMFFAVAAAAPLTILVGLVPTAWQVTSATGLPLAFVILGVILAVFSVGYVAMAKRIRHTGAFYSYIAQGAGKPFGVAAAFIAVPAYGILAIALFGAIGPTAVALLPEPVSDKVPWWVMAVLVLIFVAVMGMLRVDVNGKVLAIALLAEVVLVVVCDVIDLVHPAGGRVGLETLRPASLGGWESTAVAFAICVSSFIGFENPTNLSEESKDSQRTVGRAITRGLAVMTLLYAGSVWALGVAIGPEQLRQAAAEHPTDLPFAVAARYAGGQVLVDIGQWLLLTSLVAAAVSYHNNVTRYLFALGRERVLPAALGRTAPRTFAPRNASLLLSAVTFAVIMTYALAGADPMVQLFYWLGTGGGFGILLLIVGTSLSVPCYFWQHRHTPRTTPGSGRISVWQAYIAPLAAAVMLGWIAWLIVEHFAGLLNVAPDSAMRWAFPAGYGLLAVAGGVWAFILYLHRPAVYAAVGLGTTPAAALAGTAPHPTAYSGTPGGVR</sequence>
<dbReference type="PIRSF" id="PIRSF006060">
    <property type="entry name" value="AA_transporter"/>
    <property type="match status" value="1"/>
</dbReference>
<feature type="transmembrane region" description="Helical" evidence="5">
    <location>
        <begin position="97"/>
        <end position="118"/>
    </location>
</feature>
<feature type="transmembrane region" description="Helical" evidence="5">
    <location>
        <begin position="164"/>
        <end position="184"/>
    </location>
</feature>
<gene>
    <name evidence="7" type="ORF">GCM10017581_064440</name>
</gene>
<dbReference type="GO" id="GO:0016020">
    <property type="term" value="C:membrane"/>
    <property type="evidence" value="ECO:0007669"/>
    <property type="project" value="UniProtKB-SubCell"/>
</dbReference>
<comment type="subcellular location">
    <subcellularLocation>
        <location evidence="1">Membrane</location>
        <topology evidence="1">Multi-pass membrane protein</topology>
    </subcellularLocation>
</comment>
<keyword evidence="8" id="KW-1185">Reference proteome</keyword>
<dbReference type="AlphaFoldDB" id="A0A9W6KMC7"/>
<evidence type="ECO:0000256" key="3">
    <source>
        <dbReference type="ARBA" id="ARBA00022989"/>
    </source>
</evidence>
<dbReference type="InterPro" id="IPR004841">
    <property type="entry name" value="AA-permease/SLC12A_dom"/>
</dbReference>
<evidence type="ECO:0000313" key="7">
    <source>
        <dbReference type="EMBL" id="GLL04697.1"/>
    </source>
</evidence>
<dbReference type="Gene3D" id="1.20.1740.10">
    <property type="entry name" value="Amino acid/polyamine transporter I"/>
    <property type="match status" value="1"/>
</dbReference>
<evidence type="ECO:0000313" key="8">
    <source>
        <dbReference type="Proteomes" id="UP001143480"/>
    </source>
</evidence>